<dbReference type="Gene3D" id="1.25.10.10">
    <property type="entry name" value="Leucine-rich Repeat Variant"/>
    <property type="match status" value="1"/>
</dbReference>
<feature type="compositionally biased region" description="Acidic residues" evidence="2">
    <location>
        <begin position="565"/>
        <end position="579"/>
    </location>
</feature>
<reference evidence="4 5" key="1">
    <citation type="submission" date="2019-01" db="EMBL/GenBank/DDBJ databases">
        <authorList>
            <person name="Ferrante I. M."/>
        </authorList>
    </citation>
    <scope>NUCLEOTIDE SEQUENCE [LARGE SCALE GENOMIC DNA]</scope>
    <source>
        <strain evidence="4 5">B856</strain>
    </source>
</reference>
<feature type="domain" description="LRRK2 ARM repeat" evidence="3">
    <location>
        <begin position="629"/>
        <end position="788"/>
    </location>
</feature>
<dbReference type="Proteomes" id="UP000291116">
    <property type="component" value="Unassembled WGS sequence"/>
</dbReference>
<feature type="region of interest" description="Disordered" evidence="2">
    <location>
        <begin position="383"/>
        <end position="409"/>
    </location>
</feature>
<dbReference type="InterPro" id="IPR011989">
    <property type="entry name" value="ARM-like"/>
</dbReference>
<evidence type="ECO:0000313" key="5">
    <source>
        <dbReference type="Proteomes" id="UP000291116"/>
    </source>
</evidence>
<feature type="compositionally biased region" description="Low complexity" evidence="2">
    <location>
        <begin position="34"/>
        <end position="43"/>
    </location>
</feature>
<evidence type="ECO:0000256" key="2">
    <source>
        <dbReference type="SAM" id="MobiDB-lite"/>
    </source>
</evidence>
<evidence type="ECO:0000259" key="3">
    <source>
        <dbReference type="Pfam" id="PF23744"/>
    </source>
</evidence>
<dbReference type="EMBL" id="CAACVS010000037">
    <property type="protein sequence ID" value="VEU34703.1"/>
    <property type="molecule type" value="Genomic_DNA"/>
</dbReference>
<dbReference type="PANTHER" id="PTHR22895">
    <property type="entry name" value="ARMADILLO REPEAT-CONTAINING PROTEIN 6"/>
    <property type="match status" value="1"/>
</dbReference>
<dbReference type="InterPro" id="IPR016024">
    <property type="entry name" value="ARM-type_fold"/>
</dbReference>
<dbReference type="Pfam" id="PF23744">
    <property type="entry name" value="ARM_LRRK2"/>
    <property type="match status" value="1"/>
</dbReference>
<evidence type="ECO:0000313" key="4">
    <source>
        <dbReference type="EMBL" id="VEU34703.1"/>
    </source>
</evidence>
<accession>A0A448YY18</accession>
<keyword evidence="1" id="KW-0677">Repeat</keyword>
<dbReference type="SUPFAM" id="SSF48371">
    <property type="entry name" value="ARM repeat"/>
    <property type="match status" value="1"/>
</dbReference>
<sequence>MGCNSSKETNGAVDDRYDEHGNLRLASSGSNIGSKLSRSLSMKRSSEGIDVSRVSVHELLKGTKQIRTDSPARLFLLLEKALHQERRPTTPGGGMDLDALDDLTAERQTLYTAAIDQLQASMGKRSNGQSLSPAQYSHPVTQQTPLHLACRLVDIDQNQISAKELCRVMDALLRCYPEALEARDQTGHVPLHYAIAPNHFSSDRRVDRDDEDWRARGIFAQHLFHSNLRAAHTYWQQSDVFFDEDLEIGAQSMGRCSPLYRVLQTLPDDFDRSGPTVDYIKVLLQASYWEENSNSGGSGEIAASNNNNMAGVGNFSDGDKPLGLLYRRFTRQFDISEMFFPGDNSRPEVVQHREKYKYAAGNTWKIIEALLKPPAQHVQDTLALSPSSTSSKLQHQMSQLSSGSPQGTNDNWGIVHRAVQMETPPDLLRYIVETNAQDLTKVDGLGNLPLHYAAMVKPPKPTATSSKQGQRHDTTHFPSFYSKYVVDELLYKFPEAASMTNADGKFPLTLAVSSGKQWIGGGIKSLYDAFPKALGQIDLQQKHHTTLRRALSMGGDNEAPPAGADGDEEDPNATAEDEYKEAAPTSDESLLQLATSMTREENNGDGIIKDEHHDAIMLVQQADVDCREVAIAMWAHEEDAGVQMLGCCAIARLLGESTSETTTLGTALTATAAVVNAMKAHPNEMIVQEKACAALQLLAPSDGQREVSMVASGAVASVVAAMQAHVGDFGVQREACSAIAAIVKNGGGDRATVVASVSGVTAILNALAAHPTSVRVQVEGLRALWQLTDFGASDASMPELPREQTEPLLTQAAEAFPEECGELVAKLADRMKQEEEEADDGELEAKES</sequence>
<name>A0A448YY18_9STRA</name>
<protein>
    <recommendedName>
        <fullName evidence="3">LRRK2 ARM repeat domain-containing protein</fullName>
    </recommendedName>
</protein>
<evidence type="ECO:0000256" key="1">
    <source>
        <dbReference type="ARBA" id="ARBA00022737"/>
    </source>
</evidence>
<dbReference type="InterPro" id="IPR056597">
    <property type="entry name" value="ARM_LRRK2"/>
</dbReference>
<feature type="region of interest" description="Disordered" evidence="2">
    <location>
        <begin position="545"/>
        <end position="587"/>
    </location>
</feature>
<dbReference type="PANTHER" id="PTHR22895:SF0">
    <property type="entry name" value="ARMADILLO REPEAT-CONTAINING PROTEIN 6"/>
    <property type="match status" value="1"/>
</dbReference>
<dbReference type="InterPro" id="IPR036770">
    <property type="entry name" value="Ankyrin_rpt-contain_sf"/>
</dbReference>
<dbReference type="Gene3D" id="1.25.40.20">
    <property type="entry name" value="Ankyrin repeat-containing domain"/>
    <property type="match status" value="1"/>
</dbReference>
<proteinExistence type="predicted"/>
<dbReference type="AlphaFoldDB" id="A0A448YY18"/>
<feature type="region of interest" description="Disordered" evidence="2">
    <location>
        <begin position="22"/>
        <end position="44"/>
    </location>
</feature>
<dbReference type="OrthoDB" id="44362at2759"/>
<keyword evidence="5" id="KW-1185">Reference proteome</keyword>
<organism evidence="4 5">
    <name type="scientific">Pseudo-nitzschia multistriata</name>
    <dbReference type="NCBI Taxonomy" id="183589"/>
    <lineage>
        <taxon>Eukaryota</taxon>
        <taxon>Sar</taxon>
        <taxon>Stramenopiles</taxon>
        <taxon>Ochrophyta</taxon>
        <taxon>Bacillariophyta</taxon>
        <taxon>Bacillariophyceae</taxon>
        <taxon>Bacillariophycidae</taxon>
        <taxon>Bacillariales</taxon>
        <taxon>Bacillariaceae</taxon>
        <taxon>Pseudo-nitzschia</taxon>
    </lineage>
</organism>
<gene>
    <name evidence="4" type="ORF">PSNMU_V1.4_AUG-EV-PASAV3_0014310</name>
</gene>
<feature type="region of interest" description="Disordered" evidence="2">
    <location>
        <begin position="829"/>
        <end position="848"/>
    </location>
</feature>